<proteinExistence type="predicted"/>
<evidence type="ECO:0000313" key="1">
    <source>
        <dbReference type="Proteomes" id="UP000887579"/>
    </source>
</evidence>
<name>A0AC34FZH2_9BILA</name>
<accession>A0AC34FZH2</accession>
<dbReference type="Proteomes" id="UP000887579">
    <property type="component" value="Unplaced"/>
</dbReference>
<dbReference type="WBParaSite" id="ES5_v2.g22514.t1">
    <property type="protein sequence ID" value="ES5_v2.g22514.t1"/>
    <property type="gene ID" value="ES5_v2.g22514"/>
</dbReference>
<organism evidence="1 2">
    <name type="scientific">Panagrolaimus sp. ES5</name>
    <dbReference type="NCBI Taxonomy" id="591445"/>
    <lineage>
        <taxon>Eukaryota</taxon>
        <taxon>Metazoa</taxon>
        <taxon>Ecdysozoa</taxon>
        <taxon>Nematoda</taxon>
        <taxon>Chromadorea</taxon>
        <taxon>Rhabditida</taxon>
        <taxon>Tylenchina</taxon>
        <taxon>Panagrolaimomorpha</taxon>
        <taxon>Panagrolaimoidea</taxon>
        <taxon>Panagrolaimidae</taxon>
        <taxon>Panagrolaimus</taxon>
    </lineage>
</organism>
<sequence length="72" mass="8391">MKKELVQLKKKEVKRTFEVGEICKNLESKMASLKDALAEENTELQEKLARMNDQLLKATNECEEYKTKAERS</sequence>
<reference evidence="2" key="1">
    <citation type="submission" date="2022-11" db="UniProtKB">
        <authorList>
            <consortium name="WormBaseParasite"/>
        </authorList>
    </citation>
    <scope>IDENTIFICATION</scope>
</reference>
<evidence type="ECO:0000313" key="2">
    <source>
        <dbReference type="WBParaSite" id="ES5_v2.g22514.t1"/>
    </source>
</evidence>
<protein>
    <submittedName>
        <fullName evidence="2">Uncharacterized protein</fullName>
    </submittedName>
</protein>